<dbReference type="RefSeq" id="WP_207679838.1">
    <property type="nucleotide sequence ID" value="NZ_CP061800.1"/>
</dbReference>
<dbReference type="SUPFAM" id="SSF75169">
    <property type="entry name" value="DsrEFH-like"/>
    <property type="match status" value="1"/>
</dbReference>
<protein>
    <recommendedName>
        <fullName evidence="4">DsrE/DsrF-like family protein</fullName>
    </recommendedName>
</protein>
<accession>A0A975GSX9</accession>
<dbReference type="AlphaFoldDB" id="A0A975GSX9"/>
<dbReference type="Gene3D" id="3.40.1260.10">
    <property type="entry name" value="DsrEFH-like"/>
    <property type="match status" value="1"/>
</dbReference>
<feature type="transmembrane region" description="Helical" evidence="1">
    <location>
        <begin position="6"/>
        <end position="24"/>
    </location>
</feature>
<evidence type="ECO:0000313" key="2">
    <source>
        <dbReference type="EMBL" id="QTA92504.1"/>
    </source>
</evidence>
<evidence type="ECO:0000256" key="1">
    <source>
        <dbReference type="SAM" id="Phobius"/>
    </source>
</evidence>
<keyword evidence="1" id="KW-0472">Membrane</keyword>
<evidence type="ECO:0008006" key="4">
    <source>
        <dbReference type="Google" id="ProtNLM"/>
    </source>
</evidence>
<keyword evidence="3" id="KW-1185">Reference proteome</keyword>
<dbReference type="InterPro" id="IPR027396">
    <property type="entry name" value="DsrEFH-like"/>
</dbReference>
<organism evidence="2 3">
    <name type="scientific">Desulfonema magnum</name>
    <dbReference type="NCBI Taxonomy" id="45655"/>
    <lineage>
        <taxon>Bacteria</taxon>
        <taxon>Pseudomonadati</taxon>
        <taxon>Thermodesulfobacteriota</taxon>
        <taxon>Desulfobacteria</taxon>
        <taxon>Desulfobacterales</taxon>
        <taxon>Desulfococcaceae</taxon>
        <taxon>Desulfonema</taxon>
    </lineage>
</organism>
<evidence type="ECO:0000313" key="3">
    <source>
        <dbReference type="Proteomes" id="UP000663722"/>
    </source>
</evidence>
<sequence>MEYQDSDVLLFYGIIIVFVIIYFVRNKRSKPETTRKAETGSQPDYHRTPEYPVGVRNAANAAGGEIKGIFVVVTSSEPQTQLVAMSLSSQTLNKGKYVRVLLCGPGGDIALKNGKEVILKPIDKSPQMILKGLIKSGVTVEVCPFYLANKEGASESDLIEGIKKADPPLVADGLLEPGVKLFTF</sequence>
<keyword evidence="1" id="KW-1133">Transmembrane helix</keyword>
<proteinExistence type="predicted"/>
<dbReference type="Proteomes" id="UP000663722">
    <property type="component" value="Chromosome"/>
</dbReference>
<gene>
    <name evidence="2" type="ORF">dnm_085840</name>
</gene>
<dbReference type="EMBL" id="CP061800">
    <property type="protein sequence ID" value="QTA92504.1"/>
    <property type="molecule type" value="Genomic_DNA"/>
</dbReference>
<reference evidence="2" key="1">
    <citation type="journal article" date="2021" name="Microb. Physiol.">
        <title>Proteogenomic Insights into the Physiology of Marine, Sulfate-Reducing, Filamentous Desulfonema limicola and Desulfonema magnum.</title>
        <authorList>
            <person name="Schnaars V."/>
            <person name="Wohlbrand L."/>
            <person name="Scheve S."/>
            <person name="Hinrichs C."/>
            <person name="Reinhardt R."/>
            <person name="Rabus R."/>
        </authorList>
    </citation>
    <scope>NUCLEOTIDE SEQUENCE</scope>
    <source>
        <strain evidence="2">4be13</strain>
    </source>
</reference>
<keyword evidence="1" id="KW-0812">Transmembrane</keyword>
<dbReference type="KEGG" id="dmm:dnm_085840"/>
<name>A0A975GSX9_9BACT</name>